<gene>
    <name evidence="1" type="ORF">ACFQLX_16085</name>
</gene>
<comment type="caution">
    <text evidence="1">The sequence shown here is derived from an EMBL/GenBank/DDBJ whole genome shotgun (WGS) entry which is preliminary data.</text>
</comment>
<evidence type="ECO:0000313" key="1">
    <source>
        <dbReference type="EMBL" id="MFC7219670.1"/>
    </source>
</evidence>
<sequence>MDASRIARTFPLVARPRPTCPPLEERVRRLHAQAVSAASERQGEGNITPAVAVLNLAALIASDCGDPHLARRLCWEHADAFLAIHPLSARHARFALEPVVNLARLQIRDGQPLAAYQLLDRLYRTVRARSTAVIADRELALRDLTATTEDQQAVCQWLWTVVLADGTRALAGAGRWSEAHEHAHRHQGIGDRLLDGRQVAVLAGVFEGNPADALTLLEASRVDEPWEQGVAGCLRLLCHHRLNRPTPRAAARAVLHYLESVPEPGLIVFRTRLALTCRTLTATAHPDITDKLTHPLIREVLESGDGYAAREVLRHRAVRHHLKPSETARLIHTVRTAGLGPNAMPDELRRTLLEAARLSAGVVSRAVNSAVNQGD</sequence>
<evidence type="ECO:0000313" key="2">
    <source>
        <dbReference type="Proteomes" id="UP001596413"/>
    </source>
</evidence>
<accession>A0ABW2GFY7</accession>
<dbReference type="RefSeq" id="WP_386415624.1">
    <property type="nucleotide sequence ID" value="NZ_JBHSZO010000023.1"/>
</dbReference>
<proteinExistence type="predicted"/>
<dbReference type="EMBL" id="JBHSZO010000023">
    <property type="protein sequence ID" value="MFC7219670.1"/>
    <property type="molecule type" value="Genomic_DNA"/>
</dbReference>
<name>A0ABW2GFY7_9ACTN</name>
<dbReference type="Proteomes" id="UP001596413">
    <property type="component" value="Unassembled WGS sequence"/>
</dbReference>
<organism evidence="1 2">
    <name type="scientific">Streptomyces polyrhachis</name>
    <dbReference type="NCBI Taxonomy" id="1282885"/>
    <lineage>
        <taxon>Bacteria</taxon>
        <taxon>Bacillati</taxon>
        <taxon>Actinomycetota</taxon>
        <taxon>Actinomycetes</taxon>
        <taxon>Kitasatosporales</taxon>
        <taxon>Streptomycetaceae</taxon>
        <taxon>Streptomyces</taxon>
    </lineage>
</organism>
<reference evidence="2" key="1">
    <citation type="journal article" date="2019" name="Int. J. Syst. Evol. Microbiol.">
        <title>The Global Catalogue of Microorganisms (GCM) 10K type strain sequencing project: providing services to taxonomists for standard genome sequencing and annotation.</title>
        <authorList>
            <consortium name="The Broad Institute Genomics Platform"/>
            <consortium name="The Broad Institute Genome Sequencing Center for Infectious Disease"/>
            <person name="Wu L."/>
            <person name="Ma J."/>
        </authorList>
    </citation>
    <scope>NUCLEOTIDE SEQUENCE [LARGE SCALE GENOMIC DNA]</scope>
    <source>
        <strain evidence="2">CGMCC 1.13681</strain>
    </source>
</reference>
<protein>
    <submittedName>
        <fullName evidence="1">Uncharacterized protein</fullName>
    </submittedName>
</protein>
<keyword evidence="2" id="KW-1185">Reference proteome</keyword>